<accession>A0AAD1UKL1</accession>
<comment type="caution">
    <text evidence="2">The sequence shown here is derived from an EMBL/GenBank/DDBJ whole genome shotgun (WGS) entry which is preliminary data.</text>
</comment>
<feature type="region of interest" description="Disordered" evidence="1">
    <location>
        <begin position="149"/>
        <end position="174"/>
    </location>
</feature>
<dbReference type="Proteomes" id="UP001295684">
    <property type="component" value="Unassembled WGS sequence"/>
</dbReference>
<sequence>MATNPIISDKILRKVKRNFTTTSICYLHNAGLGLQTKMNHTRSLVKSKEGKRTTDIEEFVNHNDSFKSSYDEHTEELYENKLKPGKWNTPFFSPGHKQTSQKNSVRAEMKHSKSLKYHVLYKHDNQKNVFPNLKSCFTNDLKEKKSYSKFRKEMNSSHKSKQPPFGSSFGKNDTRTKEEHKSYLKSFSSYGSFCKNENPNRVHRNLICSSNFRKKKQNTNAAKIGRRSGSQPILKLPKRSGNEEYIKLCKVPETVVYLKNFVTLNKNVLGRLKDANKLKAVDFKHKLWKPDLIRNLALKCPSSKLKNACKMPRSSLRLRTKIRSSKPHHPLLSPQTLTKNHQFSIKKRLQEIMNIPIKF</sequence>
<protein>
    <submittedName>
        <fullName evidence="2">Uncharacterized protein</fullName>
    </submittedName>
</protein>
<keyword evidence="3" id="KW-1185">Reference proteome</keyword>
<name>A0AAD1UKL1_EUPCR</name>
<reference evidence="2" key="1">
    <citation type="submission" date="2023-07" db="EMBL/GenBank/DDBJ databases">
        <authorList>
            <consortium name="AG Swart"/>
            <person name="Singh M."/>
            <person name="Singh A."/>
            <person name="Seah K."/>
            <person name="Emmerich C."/>
        </authorList>
    </citation>
    <scope>NUCLEOTIDE SEQUENCE</scope>
    <source>
        <strain evidence="2">DP1</strain>
    </source>
</reference>
<evidence type="ECO:0000313" key="3">
    <source>
        <dbReference type="Proteomes" id="UP001295684"/>
    </source>
</evidence>
<dbReference type="EMBL" id="CAMPGE010008112">
    <property type="protein sequence ID" value="CAI2367020.1"/>
    <property type="molecule type" value="Genomic_DNA"/>
</dbReference>
<organism evidence="2 3">
    <name type="scientific">Euplotes crassus</name>
    <dbReference type="NCBI Taxonomy" id="5936"/>
    <lineage>
        <taxon>Eukaryota</taxon>
        <taxon>Sar</taxon>
        <taxon>Alveolata</taxon>
        <taxon>Ciliophora</taxon>
        <taxon>Intramacronucleata</taxon>
        <taxon>Spirotrichea</taxon>
        <taxon>Hypotrichia</taxon>
        <taxon>Euplotida</taxon>
        <taxon>Euplotidae</taxon>
        <taxon>Moneuplotes</taxon>
    </lineage>
</organism>
<gene>
    <name evidence="2" type="ORF">ECRASSUSDP1_LOCUS8297</name>
</gene>
<proteinExistence type="predicted"/>
<evidence type="ECO:0000313" key="2">
    <source>
        <dbReference type="EMBL" id="CAI2367020.1"/>
    </source>
</evidence>
<dbReference type="AlphaFoldDB" id="A0AAD1UKL1"/>
<evidence type="ECO:0000256" key="1">
    <source>
        <dbReference type="SAM" id="MobiDB-lite"/>
    </source>
</evidence>